<feature type="domain" description="Ig-like" evidence="3">
    <location>
        <begin position="839"/>
        <end position="908"/>
    </location>
</feature>
<keyword evidence="5" id="KW-1185">Reference proteome</keyword>
<comment type="caution">
    <text evidence="4">The sequence shown here is derived from an EMBL/GenBank/DDBJ whole genome shotgun (WGS) entry which is preliminary data.</text>
</comment>
<dbReference type="PROSITE" id="PS50835">
    <property type="entry name" value="IG_LIKE"/>
    <property type="match status" value="4"/>
</dbReference>
<feature type="domain" description="Ig-like" evidence="3">
    <location>
        <begin position="625"/>
        <end position="710"/>
    </location>
</feature>
<accession>A0A9Q0E8J9</accession>
<sequence>MEGGERSQDTSAGGESGQEGREGGERVEDRKEGGERGQDRREGGERGQDRREGGDRSQDRREGGKRGQDRWEVRRGEKSGQVGGREGREVRTGGREGGDRSQDRWDGGVRGQDRWEGRRGERSGQVGGREGREVRTGGREGGERGQDRMEGGERSQDTSAGGESGQEGREGGERVEDRKEGGERGLDPCPLEAAPPAVVMPYGGSLLVHCRATALAPQGVDMGLESTHGGTSINETRSVIWSVDNVTYWDLKGKCFITLPSNVQCSIVIPVTLYNDRGSLDTKELDEGTPHVFRCNVTDVAPVRNMTVTWYIGHRTVFTHEGFDDSAKPANVRPSFTYEPRREDNGLNISCKIHFNLGPTGPKETQTSQAYPLRIRYPPPPITQLEDAELQVGASSVLTCFSQAIPPSRYGWDYYKTGNVEEREENGTSQLVILNATEVNIGNYTCNAGNDLGNISHMARVTVKGAHSPCPIQITPERLVMAYGEQHPVICNGSDADAVRNLKEVSWRVGSHLVAGARWTLEDNPPWDLTAECVATFSGMGVCRKPLDVTLYKTADQVLVRALGHAGPMVANRKYRLRCDVINVAPVLNLTVTWYQGEESFWLFSSVLQVTDCPQQNQGLCMASPTPVNVSSTITVLLGRNPARVQFRLFRGYPEDLVCEADGRPAPQIHWSSDHGVPVSGGTLTVTEAGVYTCNATNAAGSDVRVVEVTLGLKETADQVLVRALDHAGPMVANRKYRLRCDVINVAPVLNLTVTWYQGEEVIQDNGSVQVTDCPPQNPELCVGRSVWTPVNVSSTITVLLGRNPGRAQFRCEARLTLGPQAPPPMTSPPLNITVHYEPIINSTKLPDSIPVFRGYPEDLVCEADGRPAPQILWFSDHGVPVSGGNLTVTEAGVYTCNATNAAGSRVRVVLVVFKEDYLPLIAGLVATTVVVTSAVFALFYSIYYKNTKMRHYSLKNPKLSTPNGNVAHNSCVTPLPMTKLS</sequence>
<dbReference type="InterPro" id="IPR003598">
    <property type="entry name" value="Ig_sub2"/>
</dbReference>
<reference evidence="4" key="1">
    <citation type="submission" date="2022-07" db="EMBL/GenBank/DDBJ databases">
        <title>Chromosome-level genome of Muraenolepis orangiensis.</title>
        <authorList>
            <person name="Kim J."/>
        </authorList>
    </citation>
    <scope>NUCLEOTIDE SEQUENCE</scope>
    <source>
        <strain evidence="4">KU_S4_2022</strain>
        <tissue evidence="4">Muscle</tissue>
    </source>
</reference>
<dbReference type="InterPro" id="IPR003599">
    <property type="entry name" value="Ig_sub"/>
</dbReference>
<name>A0A9Q0E8J9_9TELE</name>
<dbReference type="Proteomes" id="UP001148018">
    <property type="component" value="Unassembled WGS sequence"/>
</dbReference>
<feature type="compositionally biased region" description="Basic and acidic residues" evidence="1">
    <location>
        <begin position="18"/>
        <end position="78"/>
    </location>
</feature>
<feature type="compositionally biased region" description="Basic and acidic residues" evidence="1">
    <location>
        <begin position="85"/>
        <end position="122"/>
    </location>
</feature>
<protein>
    <recommendedName>
        <fullName evidence="3">Ig-like domain-containing protein</fullName>
    </recommendedName>
</protein>
<gene>
    <name evidence="4" type="ORF">NHX12_032011</name>
</gene>
<evidence type="ECO:0000256" key="1">
    <source>
        <dbReference type="SAM" id="MobiDB-lite"/>
    </source>
</evidence>
<dbReference type="OrthoDB" id="5843397at2759"/>
<evidence type="ECO:0000313" key="4">
    <source>
        <dbReference type="EMBL" id="KAJ3601038.1"/>
    </source>
</evidence>
<evidence type="ECO:0000313" key="5">
    <source>
        <dbReference type="Proteomes" id="UP001148018"/>
    </source>
</evidence>
<keyword evidence="2" id="KW-1133">Transmembrane helix</keyword>
<feature type="compositionally biased region" description="Basic and acidic residues" evidence="1">
    <location>
        <begin position="129"/>
        <end position="156"/>
    </location>
</feature>
<feature type="compositionally biased region" description="Basic and acidic residues" evidence="1">
    <location>
        <begin position="166"/>
        <end position="186"/>
    </location>
</feature>
<evidence type="ECO:0000256" key="2">
    <source>
        <dbReference type="SAM" id="Phobius"/>
    </source>
</evidence>
<feature type="region of interest" description="Disordered" evidence="1">
    <location>
        <begin position="1"/>
        <end position="191"/>
    </location>
</feature>
<keyword evidence="2" id="KW-0812">Transmembrane</keyword>
<dbReference type="Gene3D" id="2.60.40.10">
    <property type="entry name" value="Immunoglobulins"/>
    <property type="match status" value="7"/>
</dbReference>
<dbReference type="SUPFAM" id="SSF48726">
    <property type="entry name" value="Immunoglobulin"/>
    <property type="match status" value="5"/>
</dbReference>
<dbReference type="AlphaFoldDB" id="A0A9Q0E8J9"/>
<dbReference type="EMBL" id="JANIIK010000047">
    <property type="protein sequence ID" value="KAJ3601038.1"/>
    <property type="molecule type" value="Genomic_DNA"/>
</dbReference>
<dbReference type="SMART" id="SM00408">
    <property type="entry name" value="IGc2"/>
    <property type="match status" value="3"/>
</dbReference>
<feature type="transmembrane region" description="Helical" evidence="2">
    <location>
        <begin position="918"/>
        <end position="944"/>
    </location>
</feature>
<dbReference type="InterPro" id="IPR047012">
    <property type="entry name" value="ICAM_VCAM"/>
</dbReference>
<feature type="domain" description="Ig-like" evidence="3">
    <location>
        <begin position="270"/>
        <end position="369"/>
    </location>
</feature>
<dbReference type="PANTHER" id="PTHR13771:SF9">
    <property type="entry name" value="INTERCELLULAR ADHESION MOLECULE 5"/>
    <property type="match status" value="1"/>
</dbReference>
<proteinExistence type="predicted"/>
<dbReference type="PANTHER" id="PTHR13771">
    <property type="entry name" value="INTERCELLULAR ADHESION MOLECULE"/>
    <property type="match status" value="1"/>
</dbReference>
<dbReference type="GO" id="GO:0007155">
    <property type="term" value="P:cell adhesion"/>
    <property type="evidence" value="ECO:0007669"/>
    <property type="project" value="InterPro"/>
</dbReference>
<dbReference type="InterPro" id="IPR036179">
    <property type="entry name" value="Ig-like_dom_sf"/>
</dbReference>
<evidence type="ECO:0000259" key="3">
    <source>
        <dbReference type="PROSITE" id="PS50835"/>
    </source>
</evidence>
<dbReference type="Pfam" id="PF13927">
    <property type="entry name" value="Ig_3"/>
    <property type="match status" value="1"/>
</dbReference>
<dbReference type="InterPro" id="IPR013783">
    <property type="entry name" value="Ig-like_fold"/>
</dbReference>
<dbReference type="Pfam" id="PF13895">
    <property type="entry name" value="Ig_2"/>
    <property type="match status" value="1"/>
</dbReference>
<keyword evidence="2" id="KW-0472">Membrane</keyword>
<dbReference type="GO" id="GO:0005178">
    <property type="term" value="F:integrin binding"/>
    <property type="evidence" value="ECO:0007669"/>
    <property type="project" value="InterPro"/>
</dbReference>
<dbReference type="InterPro" id="IPR007110">
    <property type="entry name" value="Ig-like_dom"/>
</dbReference>
<feature type="domain" description="Ig-like" evidence="3">
    <location>
        <begin position="380"/>
        <end position="462"/>
    </location>
</feature>
<dbReference type="SMART" id="SM00409">
    <property type="entry name" value="IG"/>
    <property type="match status" value="3"/>
</dbReference>
<organism evidence="4 5">
    <name type="scientific">Muraenolepis orangiensis</name>
    <name type="common">Patagonian moray cod</name>
    <dbReference type="NCBI Taxonomy" id="630683"/>
    <lineage>
        <taxon>Eukaryota</taxon>
        <taxon>Metazoa</taxon>
        <taxon>Chordata</taxon>
        <taxon>Craniata</taxon>
        <taxon>Vertebrata</taxon>
        <taxon>Euteleostomi</taxon>
        <taxon>Actinopterygii</taxon>
        <taxon>Neopterygii</taxon>
        <taxon>Teleostei</taxon>
        <taxon>Neoteleostei</taxon>
        <taxon>Acanthomorphata</taxon>
        <taxon>Zeiogadaria</taxon>
        <taxon>Gadariae</taxon>
        <taxon>Gadiformes</taxon>
        <taxon>Muraenolepidoidei</taxon>
        <taxon>Muraenolepididae</taxon>
        <taxon>Muraenolepis</taxon>
    </lineage>
</organism>